<sequence>GRTRSEESPLTDIPRQDLFLRSPITDDSKSRNFVQNSERATHRSGQFNGFDEG</sequence>
<proteinExistence type="predicted"/>
<comment type="caution">
    <text evidence="2">The sequence shown here is derived from an EMBL/GenBank/DDBJ whole genome shotgun (WGS) entry which is preliminary data.</text>
</comment>
<dbReference type="AlphaFoldDB" id="X1I0J2"/>
<feature type="non-terminal residue" evidence="2">
    <location>
        <position position="1"/>
    </location>
</feature>
<name>X1I0J2_9ZZZZ</name>
<evidence type="ECO:0000256" key="1">
    <source>
        <dbReference type="SAM" id="MobiDB-lite"/>
    </source>
</evidence>
<feature type="compositionally biased region" description="Polar residues" evidence="1">
    <location>
        <begin position="31"/>
        <end position="47"/>
    </location>
</feature>
<organism evidence="2">
    <name type="scientific">marine sediment metagenome</name>
    <dbReference type="NCBI Taxonomy" id="412755"/>
    <lineage>
        <taxon>unclassified sequences</taxon>
        <taxon>metagenomes</taxon>
        <taxon>ecological metagenomes</taxon>
    </lineage>
</organism>
<dbReference type="EMBL" id="BARU01029034">
    <property type="protein sequence ID" value="GAH62840.1"/>
    <property type="molecule type" value="Genomic_DNA"/>
</dbReference>
<reference evidence="2" key="1">
    <citation type="journal article" date="2014" name="Front. Microbiol.">
        <title>High frequency of phylogenetically diverse reductive dehalogenase-homologous genes in deep subseafloor sedimentary metagenomes.</title>
        <authorList>
            <person name="Kawai M."/>
            <person name="Futagami T."/>
            <person name="Toyoda A."/>
            <person name="Takaki Y."/>
            <person name="Nishi S."/>
            <person name="Hori S."/>
            <person name="Arai W."/>
            <person name="Tsubouchi T."/>
            <person name="Morono Y."/>
            <person name="Uchiyama I."/>
            <person name="Ito T."/>
            <person name="Fujiyama A."/>
            <person name="Inagaki F."/>
            <person name="Takami H."/>
        </authorList>
    </citation>
    <scope>NUCLEOTIDE SEQUENCE</scope>
    <source>
        <strain evidence="2">Expedition CK06-06</strain>
    </source>
</reference>
<evidence type="ECO:0000313" key="2">
    <source>
        <dbReference type="EMBL" id="GAH62840.1"/>
    </source>
</evidence>
<protein>
    <submittedName>
        <fullName evidence="2">Uncharacterized protein</fullName>
    </submittedName>
</protein>
<accession>X1I0J2</accession>
<feature type="region of interest" description="Disordered" evidence="1">
    <location>
        <begin position="1"/>
        <end position="53"/>
    </location>
</feature>
<gene>
    <name evidence="2" type="ORF">S03H2_46261</name>
</gene>